<evidence type="ECO:0000256" key="2">
    <source>
        <dbReference type="ARBA" id="ARBA00023284"/>
    </source>
</evidence>
<dbReference type="PANTHER" id="PTHR13544">
    <property type="entry name" value="SELENOPROTEIN T"/>
    <property type="match status" value="1"/>
</dbReference>
<dbReference type="GO" id="GO:0005789">
    <property type="term" value="C:endoplasmic reticulum membrane"/>
    <property type="evidence" value="ECO:0007669"/>
    <property type="project" value="TreeGrafter"/>
</dbReference>
<reference evidence="4 5" key="1">
    <citation type="submission" date="2020-02" db="EMBL/GenBank/DDBJ databases">
        <title>Draft genome sequence of Haematococcus lacustris strain NIES-144.</title>
        <authorList>
            <person name="Morimoto D."/>
            <person name="Nakagawa S."/>
            <person name="Yoshida T."/>
            <person name="Sawayama S."/>
        </authorList>
    </citation>
    <scope>NUCLEOTIDE SEQUENCE [LARGE SCALE GENOMIC DNA]</scope>
    <source>
        <strain evidence="4 5">NIES-144</strain>
    </source>
</reference>
<comment type="caution">
    <text evidence="4">The sequence shown here is derived from an EMBL/GenBank/DDBJ whole genome shotgun (WGS) entry which is preliminary data.</text>
</comment>
<dbReference type="Pfam" id="PF10262">
    <property type="entry name" value="Rdx"/>
    <property type="match status" value="1"/>
</dbReference>
<evidence type="ECO:0000256" key="3">
    <source>
        <dbReference type="SAM" id="SignalP"/>
    </source>
</evidence>
<organism evidence="4 5">
    <name type="scientific">Haematococcus lacustris</name>
    <name type="common">Green alga</name>
    <name type="synonym">Haematococcus pluvialis</name>
    <dbReference type="NCBI Taxonomy" id="44745"/>
    <lineage>
        <taxon>Eukaryota</taxon>
        <taxon>Viridiplantae</taxon>
        <taxon>Chlorophyta</taxon>
        <taxon>core chlorophytes</taxon>
        <taxon>Chlorophyceae</taxon>
        <taxon>CS clade</taxon>
        <taxon>Chlamydomonadales</taxon>
        <taxon>Haematococcaceae</taxon>
        <taxon>Haematococcus</taxon>
    </lineage>
</organism>
<gene>
    <name evidence="4" type="ORF">HaLaN_03955</name>
</gene>
<protein>
    <submittedName>
        <fullName evidence="4">Selenoprotein T</fullName>
    </submittedName>
</protein>
<dbReference type="Proteomes" id="UP000485058">
    <property type="component" value="Unassembled WGS sequence"/>
</dbReference>
<dbReference type="NCBIfam" id="TIGR02174">
    <property type="entry name" value="CXXU_selWTH"/>
    <property type="match status" value="1"/>
</dbReference>
<keyword evidence="2" id="KW-0676">Redox-active center</keyword>
<feature type="chain" id="PRO_5025651769" evidence="3">
    <location>
        <begin position="21"/>
        <end position="166"/>
    </location>
</feature>
<dbReference type="InterPro" id="IPR036249">
    <property type="entry name" value="Thioredoxin-like_sf"/>
</dbReference>
<sequence length="166" mass="17613">MDKRVVWGLLPVLLLLLSNAFSLSPAAAGPLDVDGGRSQGRVHVAINALRQVQGFVRQEFPNVEVLATPYPVALPKALLAKHVAPNRFGTAMGAWLVGNMAQSSLTQTGAFEIYANGEHIFSKLHAQRMPSSEELRKGLQGAGLTHITQLQASRGAAGQQQGALGL</sequence>
<dbReference type="EMBL" id="BLLF01000194">
    <property type="protein sequence ID" value="GFH08912.1"/>
    <property type="molecule type" value="Genomic_DNA"/>
</dbReference>
<keyword evidence="5" id="KW-1185">Reference proteome</keyword>
<feature type="non-terminal residue" evidence="4">
    <location>
        <position position="166"/>
    </location>
</feature>
<evidence type="ECO:0000313" key="5">
    <source>
        <dbReference type="Proteomes" id="UP000485058"/>
    </source>
</evidence>
<dbReference type="AlphaFoldDB" id="A0A699Z0N1"/>
<name>A0A699Z0N1_HAELA</name>
<evidence type="ECO:0000256" key="1">
    <source>
        <dbReference type="ARBA" id="ARBA00022729"/>
    </source>
</evidence>
<dbReference type="PANTHER" id="PTHR13544:SF0">
    <property type="entry name" value="THIOREDOXIN REDUCTASE-LIKE SELENOPROTEIN T"/>
    <property type="match status" value="1"/>
</dbReference>
<proteinExistence type="predicted"/>
<accession>A0A699Z0N1</accession>
<feature type="signal peptide" evidence="3">
    <location>
        <begin position="1"/>
        <end position="20"/>
    </location>
</feature>
<dbReference type="InterPro" id="IPR011893">
    <property type="entry name" value="Selenoprotein_Rdx-typ"/>
</dbReference>
<dbReference type="GO" id="GO:0004791">
    <property type="term" value="F:thioredoxin-disulfide reductase (NADPH) activity"/>
    <property type="evidence" value="ECO:0007669"/>
    <property type="project" value="TreeGrafter"/>
</dbReference>
<keyword evidence="1 3" id="KW-0732">Signal</keyword>
<dbReference type="SUPFAM" id="SSF52833">
    <property type="entry name" value="Thioredoxin-like"/>
    <property type="match status" value="1"/>
</dbReference>
<dbReference type="GO" id="GO:0045454">
    <property type="term" value="P:cell redox homeostasis"/>
    <property type="evidence" value="ECO:0007669"/>
    <property type="project" value="TreeGrafter"/>
</dbReference>
<dbReference type="InterPro" id="IPR019389">
    <property type="entry name" value="Selenoprotein_T"/>
</dbReference>
<feature type="non-terminal residue" evidence="4">
    <location>
        <position position="1"/>
    </location>
</feature>
<evidence type="ECO:0000313" key="4">
    <source>
        <dbReference type="EMBL" id="GFH08912.1"/>
    </source>
</evidence>
<dbReference type="Gene3D" id="3.40.30.10">
    <property type="entry name" value="Glutaredoxin"/>
    <property type="match status" value="1"/>
</dbReference>